<dbReference type="GO" id="GO:0005737">
    <property type="term" value="C:cytoplasm"/>
    <property type="evidence" value="ECO:0007669"/>
    <property type="project" value="TreeGrafter"/>
</dbReference>
<sequence length="381" mass="43005">MKNFDLIIVGGGIMGAFHAYHATKLGKSVLILEKDNYPVSSTVRNFGQAVPSGSSGRWFDYGRRSLEIYQDIQSKFDISVRRNGTIYVASDDTEWTLANELFAIHQSKGYACNLLSKRQCLEQYPELKSEYVKGAIYYPNEVSIEPNLLIYKVLDYLQEQHKVAYKPNSTVIDCQEINGKAEVLTATKEKFSAEKVIICSGYVFNLLFPETYAKSGLIVSKLQMMQTVPMKNVSLKGNILTGLSIRRYESFEECPSCKNSTIPDHYTELKKWGIHILFKQAIDGSIIIGDSHEYAPVGKTDELGFDTKDYVNKLMLKEAERIVNFPVNQIARTWAGFYAQHPNEIFEHNISPNIHIFTGIGGKGMTTSAGYAEQNIRCLYC</sequence>
<comment type="cofactor">
    <cofactor evidence="1">
        <name>FAD</name>
        <dbReference type="ChEBI" id="CHEBI:57692"/>
    </cofactor>
</comment>
<comment type="caution">
    <text evidence="6">The sequence shown here is derived from an EMBL/GenBank/DDBJ whole genome shotgun (WGS) entry which is preliminary data.</text>
</comment>
<keyword evidence="3" id="KW-0285">Flavoprotein</keyword>
<evidence type="ECO:0000259" key="5">
    <source>
        <dbReference type="Pfam" id="PF01266"/>
    </source>
</evidence>
<dbReference type="GO" id="GO:0016491">
    <property type="term" value="F:oxidoreductase activity"/>
    <property type="evidence" value="ECO:0007669"/>
    <property type="project" value="UniProtKB-KW"/>
</dbReference>
<dbReference type="Pfam" id="PF01266">
    <property type="entry name" value="DAO"/>
    <property type="match status" value="1"/>
</dbReference>
<evidence type="ECO:0000313" key="6">
    <source>
        <dbReference type="EMBL" id="GGD44137.1"/>
    </source>
</evidence>
<protein>
    <submittedName>
        <fullName evidence="6">Oxidase</fullName>
    </submittedName>
</protein>
<dbReference type="InterPro" id="IPR006076">
    <property type="entry name" value="FAD-dep_OxRdtase"/>
</dbReference>
<evidence type="ECO:0000256" key="4">
    <source>
        <dbReference type="ARBA" id="ARBA00023002"/>
    </source>
</evidence>
<keyword evidence="7" id="KW-1185">Reference proteome</keyword>
<feature type="domain" description="FAD dependent oxidoreductase" evidence="5">
    <location>
        <begin position="5"/>
        <end position="373"/>
    </location>
</feature>
<dbReference type="Gene3D" id="3.30.9.10">
    <property type="entry name" value="D-Amino Acid Oxidase, subunit A, domain 2"/>
    <property type="match status" value="1"/>
</dbReference>
<evidence type="ECO:0000313" key="7">
    <source>
        <dbReference type="Proteomes" id="UP000609064"/>
    </source>
</evidence>
<dbReference type="EMBL" id="BMKK01000001">
    <property type="protein sequence ID" value="GGD44137.1"/>
    <property type="molecule type" value="Genomic_DNA"/>
</dbReference>
<organism evidence="6 7">
    <name type="scientific">Emticicia aquatilis</name>
    <dbReference type="NCBI Taxonomy" id="1537369"/>
    <lineage>
        <taxon>Bacteria</taxon>
        <taxon>Pseudomonadati</taxon>
        <taxon>Bacteroidota</taxon>
        <taxon>Cytophagia</taxon>
        <taxon>Cytophagales</taxon>
        <taxon>Leadbetterellaceae</taxon>
        <taxon>Emticicia</taxon>
    </lineage>
</organism>
<dbReference type="NCBIfam" id="TIGR03364">
    <property type="entry name" value="HpnW_proposed"/>
    <property type="match status" value="1"/>
</dbReference>
<evidence type="ECO:0000256" key="2">
    <source>
        <dbReference type="ARBA" id="ARBA00009410"/>
    </source>
</evidence>
<accession>A0A916YGX8</accession>
<dbReference type="RefSeq" id="WP_188764333.1">
    <property type="nucleotide sequence ID" value="NZ_BMKK01000001.1"/>
</dbReference>
<dbReference type="PANTHER" id="PTHR13847:SF286">
    <property type="entry name" value="D-AMINO ACID DEHYDROGENASE"/>
    <property type="match status" value="1"/>
</dbReference>
<dbReference type="Proteomes" id="UP000609064">
    <property type="component" value="Unassembled WGS sequence"/>
</dbReference>
<reference evidence="6" key="1">
    <citation type="journal article" date="2014" name="Int. J. Syst. Evol. Microbiol.">
        <title>Complete genome sequence of Corynebacterium casei LMG S-19264T (=DSM 44701T), isolated from a smear-ripened cheese.</title>
        <authorList>
            <consortium name="US DOE Joint Genome Institute (JGI-PGF)"/>
            <person name="Walter F."/>
            <person name="Albersmeier A."/>
            <person name="Kalinowski J."/>
            <person name="Ruckert C."/>
        </authorList>
    </citation>
    <scope>NUCLEOTIDE SEQUENCE</scope>
    <source>
        <strain evidence="6">CGMCC 1.15958</strain>
    </source>
</reference>
<gene>
    <name evidence="6" type="ORF">GCM10011514_05080</name>
</gene>
<dbReference type="AlphaFoldDB" id="A0A916YGX8"/>
<proteinExistence type="inferred from homology"/>
<name>A0A916YGX8_9BACT</name>
<reference evidence="6" key="2">
    <citation type="submission" date="2020-09" db="EMBL/GenBank/DDBJ databases">
        <authorList>
            <person name="Sun Q."/>
            <person name="Zhou Y."/>
        </authorList>
    </citation>
    <scope>NUCLEOTIDE SEQUENCE</scope>
    <source>
        <strain evidence="6">CGMCC 1.15958</strain>
    </source>
</reference>
<evidence type="ECO:0000256" key="1">
    <source>
        <dbReference type="ARBA" id="ARBA00001974"/>
    </source>
</evidence>
<dbReference type="InterPro" id="IPR036188">
    <property type="entry name" value="FAD/NAD-bd_sf"/>
</dbReference>
<dbReference type="PANTHER" id="PTHR13847">
    <property type="entry name" value="SARCOSINE DEHYDROGENASE-RELATED"/>
    <property type="match status" value="1"/>
</dbReference>
<comment type="similarity">
    <text evidence="2">Belongs to the DadA oxidoreductase family.</text>
</comment>
<keyword evidence="4" id="KW-0560">Oxidoreductase</keyword>
<dbReference type="InterPro" id="IPR017741">
    <property type="entry name" value="FAD-dependent_OxRdtase_HpnW"/>
</dbReference>
<dbReference type="SUPFAM" id="SSF51905">
    <property type="entry name" value="FAD/NAD(P)-binding domain"/>
    <property type="match status" value="1"/>
</dbReference>
<evidence type="ECO:0000256" key="3">
    <source>
        <dbReference type="ARBA" id="ARBA00022630"/>
    </source>
</evidence>
<dbReference type="Gene3D" id="3.50.50.60">
    <property type="entry name" value="FAD/NAD(P)-binding domain"/>
    <property type="match status" value="1"/>
</dbReference>